<dbReference type="InterPro" id="IPR011333">
    <property type="entry name" value="SKP1/BTB/POZ_sf"/>
</dbReference>
<evidence type="ECO:0008006" key="4">
    <source>
        <dbReference type="Google" id="ProtNLM"/>
    </source>
</evidence>
<feature type="compositionally biased region" description="Basic and acidic residues" evidence="1">
    <location>
        <begin position="226"/>
        <end position="238"/>
    </location>
</feature>
<keyword evidence="3" id="KW-1185">Reference proteome</keyword>
<dbReference type="AlphaFoldDB" id="A0A077Z791"/>
<gene>
    <name evidence="2" type="ORF">TTRE_0000461401</name>
</gene>
<dbReference type="EMBL" id="HG806029">
    <property type="protein sequence ID" value="CDW56337.1"/>
    <property type="molecule type" value="Genomic_DNA"/>
</dbReference>
<protein>
    <recommendedName>
        <fullName evidence="4">BTB domain-containing protein</fullName>
    </recommendedName>
</protein>
<dbReference type="SUPFAM" id="SSF54695">
    <property type="entry name" value="POZ domain"/>
    <property type="match status" value="1"/>
</dbReference>
<sequence>MIRDGTCASRYNAEKANLRSKVASHLRDTLTTLIGNDNFADLELRSKDGLCLPAHSCILRCRAPEFFSCNVGVNFEREKSTSCFNKTVVNVSTMDSDCLTKFVHYVYANSDDAEAAIVPGSETVDLINEEALIGSSESRQSARTYICESFSTNIASWDDAFGDINKSGNSFEIISQFKPSECLSSENAECLEDCIPGSLELKESADDEISPAAVSVVLQDETFLSGDDHAEKREKTETSDSPLVETPKVGTTKFVLTKCYMHPCRVPEAHGLRRSPVH</sequence>
<evidence type="ECO:0000313" key="2">
    <source>
        <dbReference type="EMBL" id="CDW56337.1"/>
    </source>
</evidence>
<dbReference type="OrthoDB" id="409642at2759"/>
<evidence type="ECO:0000313" key="3">
    <source>
        <dbReference type="Proteomes" id="UP000030665"/>
    </source>
</evidence>
<reference evidence="2" key="1">
    <citation type="submission" date="2014-01" db="EMBL/GenBank/DDBJ databases">
        <authorList>
            <person name="Aslett M."/>
        </authorList>
    </citation>
    <scope>NUCLEOTIDE SEQUENCE</scope>
</reference>
<reference evidence="2" key="2">
    <citation type="submission" date="2014-03" db="EMBL/GenBank/DDBJ databases">
        <title>The whipworm genome and dual-species transcriptomics of an intimate host-pathogen interaction.</title>
        <authorList>
            <person name="Foth B.J."/>
            <person name="Tsai I.J."/>
            <person name="Reid A.J."/>
            <person name="Bancroft A.J."/>
            <person name="Nichol S."/>
            <person name="Tracey A."/>
            <person name="Holroyd N."/>
            <person name="Cotton J.A."/>
            <person name="Stanley E.J."/>
            <person name="Zarowiecki M."/>
            <person name="Liu J.Z."/>
            <person name="Huckvale T."/>
            <person name="Cooper P.J."/>
            <person name="Grencis R.K."/>
            <person name="Berriman M."/>
        </authorList>
    </citation>
    <scope>NUCLEOTIDE SEQUENCE [LARGE SCALE GENOMIC DNA]</scope>
</reference>
<accession>A0A077Z791</accession>
<dbReference type="STRING" id="36087.A0A077Z791"/>
<organism evidence="2 3">
    <name type="scientific">Trichuris trichiura</name>
    <name type="common">Whipworm</name>
    <name type="synonym">Trichocephalus trichiurus</name>
    <dbReference type="NCBI Taxonomy" id="36087"/>
    <lineage>
        <taxon>Eukaryota</taxon>
        <taxon>Metazoa</taxon>
        <taxon>Ecdysozoa</taxon>
        <taxon>Nematoda</taxon>
        <taxon>Enoplea</taxon>
        <taxon>Dorylaimia</taxon>
        <taxon>Trichinellida</taxon>
        <taxon>Trichuridae</taxon>
        <taxon>Trichuris</taxon>
    </lineage>
</organism>
<feature type="region of interest" description="Disordered" evidence="1">
    <location>
        <begin position="225"/>
        <end position="244"/>
    </location>
</feature>
<proteinExistence type="predicted"/>
<name>A0A077Z791_TRITR</name>
<evidence type="ECO:0000256" key="1">
    <source>
        <dbReference type="SAM" id="MobiDB-lite"/>
    </source>
</evidence>
<dbReference type="Proteomes" id="UP000030665">
    <property type="component" value="Unassembled WGS sequence"/>
</dbReference>
<dbReference type="Gene3D" id="3.30.710.10">
    <property type="entry name" value="Potassium Channel Kv1.1, Chain A"/>
    <property type="match status" value="1"/>
</dbReference>